<dbReference type="EMBL" id="CACRXK020010116">
    <property type="protein sequence ID" value="CAB4018671.1"/>
    <property type="molecule type" value="Genomic_DNA"/>
</dbReference>
<name>A0A7D9J192_PARCT</name>
<dbReference type="PROSITE" id="PS51977">
    <property type="entry name" value="WGR"/>
    <property type="match status" value="1"/>
</dbReference>
<dbReference type="AlphaFoldDB" id="A0A7D9J192"/>
<dbReference type="InterPro" id="IPR008893">
    <property type="entry name" value="WGR_domain"/>
</dbReference>
<reference evidence="1" key="1">
    <citation type="submission" date="2020-04" db="EMBL/GenBank/DDBJ databases">
        <authorList>
            <person name="Alioto T."/>
            <person name="Alioto T."/>
            <person name="Gomez Garrido J."/>
        </authorList>
    </citation>
    <scope>NUCLEOTIDE SEQUENCE</scope>
    <source>
        <strain evidence="1">A484AB</strain>
    </source>
</reference>
<accession>A0A7D9J192</accession>
<protein>
    <submittedName>
        <fullName evidence="1">Poly [ADP-ribose] polymerase 3</fullName>
    </submittedName>
</protein>
<dbReference type="PROSITE" id="PS50181">
    <property type="entry name" value="FBOX"/>
    <property type="match status" value="1"/>
</dbReference>
<dbReference type="Gene3D" id="1.20.1280.50">
    <property type="match status" value="1"/>
</dbReference>
<evidence type="ECO:0000313" key="2">
    <source>
        <dbReference type="Proteomes" id="UP001152795"/>
    </source>
</evidence>
<dbReference type="Proteomes" id="UP001152795">
    <property type="component" value="Unassembled WGS sequence"/>
</dbReference>
<evidence type="ECO:0000313" key="1">
    <source>
        <dbReference type="EMBL" id="CAB4018671.1"/>
    </source>
</evidence>
<dbReference type="Pfam" id="PF12937">
    <property type="entry name" value="F-box-like"/>
    <property type="match status" value="1"/>
</dbReference>
<dbReference type="SUPFAM" id="SSF81383">
    <property type="entry name" value="F-box domain"/>
    <property type="match status" value="1"/>
</dbReference>
<dbReference type="SMART" id="SM00256">
    <property type="entry name" value="FBOX"/>
    <property type="match status" value="1"/>
</dbReference>
<proteinExistence type="predicted"/>
<sequence>MSQAEAEKSFKKKFQEKTKNSWDERQQFTPVKGKYSLVIEKTDSSESSKVTESQKPKFPDVFVLQGVQLPVEVLHAIFLRLSVRDNLRYMQVCKAWKTLLSDKYFWKMYTQRHFDLGIKSDLSNEGPLAEWSGKSFIWEEELEHDHTWFCYFAEDRKDCDIYVMRPFPSIWNCRVVHPYGLDPLSGDARSLQGFSRSLEILTYMRSEAARLEMQSGNQCSLNEGLNDICAVIFPWDKKELPTPLELQKEIFNFHPQVYEYYPNNPEKNVGDLREDKIYFHVRSSDDDDEDDDEHDFEIKCLNSIFGMSYPTEDEQWMYEDSRKFYEWLQSIMCPSVFIYVGEEKFNPVGIFLLTHLAPGWVGGAMTAATWT</sequence>
<dbReference type="InterPro" id="IPR036930">
    <property type="entry name" value="WGR_dom_sf"/>
</dbReference>
<dbReference type="InterPro" id="IPR036047">
    <property type="entry name" value="F-box-like_dom_sf"/>
</dbReference>
<dbReference type="OrthoDB" id="5982475at2759"/>
<gene>
    <name evidence="1" type="ORF">PACLA_8A042122</name>
</gene>
<dbReference type="SUPFAM" id="SSF142921">
    <property type="entry name" value="WGR domain-like"/>
    <property type="match status" value="1"/>
</dbReference>
<keyword evidence="2" id="KW-1185">Reference proteome</keyword>
<organism evidence="1 2">
    <name type="scientific">Paramuricea clavata</name>
    <name type="common">Red gorgonian</name>
    <name type="synonym">Violescent sea-whip</name>
    <dbReference type="NCBI Taxonomy" id="317549"/>
    <lineage>
        <taxon>Eukaryota</taxon>
        <taxon>Metazoa</taxon>
        <taxon>Cnidaria</taxon>
        <taxon>Anthozoa</taxon>
        <taxon>Octocorallia</taxon>
        <taxon>Malacalcyonacea</taxon>
        <taxon>Plexauridae</taxon>
        <taxon>Paramuricea</taxon>
    </lineage>
</organism>
<dbReference type="InterPro" id="IPR001810">
    <property type="entry name" value="F-box_dom"/>
</dbReference>
<comment type="caution">
    <text evidence="1">The sequence shown here is derived from an EMBL/GenBank/DDBJ whole genome shotgun (WGS) entry which is preliminary data.</text>
</comment>